<dbReference type="AlphaFoldDB" id="A0A0H5Q784"/>
<accession>A0A0H5Q784</accession>
<organism evidence="1">
    <name type="scientific">uncultured prokaryote</name>
    <dbReference type="NCBI Taxonomy" id="198431"/>
    <lineage>
        <taxon>unclassified sequences</taxon>
        <taxon>environmental samples</taxon>
    </lineage>
</organism>
<sequence>MDEITLKVLRRNQDTIGVRVTYTVAGIVNYQSTHAIKVPPETELGQGDAKVVETWAVRYLADVVGVRQPLF</sequence>
<dbReference type="EMBL" id="LN853989">
    <property type="protein sequence ID" value="CRY97255.1"/>
    <property type="molecule type" value="Genomic_DNA"/>
</dbReference>
<proteinExistence type="predicted"/>
<protein>
    <submittedName>
        <fullName evidence="1">Uncharacterized protein</fullName>
    </submittedName>
</protein>
<reference evidence="1" key="2">
    <citation type="submission" date="2015-07" db="EMBL/GenBank/DDBJ databases">
        <title>Plasmids, circular viruses and viroids from rat gut.</title>
        <authorList>
            <person name="Jorgensen T.J."/>
            <person name="Hansen M.A."/>
            <person name="Xu Z."/>
            <person name="Tabak M.A."/>
            <person name="Sorensen S.J."/>
            <person name="Hansen L.H."/>
        </authorList>
    </citation>
    <scope>NUCLEOTIDE SEQUENCE</scope>
    <source>
        <strain evidence="1">RGFK1448</strain>
    </source>
</reference>
<name>A0A0H5Q784_9ZZZZ</name>
<evidence type="ECO:0000313" key="1">
    <source>
        <dbReference type="EMBL" id="CRY97255.1"/>
    </source>
</evidence>
<reference evidence="1" key="1">
    <citation type="submission" date="2015-06" db="EMBL/GenBank/DDBJ databases">
        <authorList>
            <person name="Joergensen T."/>
        </authorList>
    </citation>
    <scope>NUCLEOTIDE SEQUENCE</scope>
    <source>
        <strain evidence="1">RGFK1448</strain>
    </source>
</reference>